<dbReference type="InterPro" id="IPR011576">
    <property type="entry name" value="Pyridox_Oxase_N"/>
</dbReference>
<organism evidence="3 4">
    <name type="scientific">Jatrophihabitans cynanchi</name>
    <dbReference type="NCBI Taxonomy" id="2944128"/>
    <lineage>
        <taxon>Bacteria</taxon>
        <taxon>Bacillati</taxon>
        <taxon>Actinomycetota</taxon>
        <taxon>Actinomycetes</taxon>
        <taxon>Jatrophihabitantales</taxon>
        <taxon>Jatrophihabitantaceae</taxon>
        <taxon>Jatrophihabitans</taxon>
    </lineage>
</organism>
<dbReference type="RefSeq" id="WP_269444610.1">
    <property type="nucleotide sequence ID" value="NZ_CP097463.1"/>
</dbReference>
<dbReference type="PANTHER" id="PTHR35176">
    <property type="entry name" value="HEME OXYGENASE HI_0854-RELATED"/>
    <property type="match status" value="1"/>
</dbReference>
<dbReference type="Gene3D" id="2.30.110.10">
    <property type="entry name" value="Electron Transport, Fmn-binding Protein, Chain A"/>
    <property type="match status" value="1"/>
</dbReference>
<dbReference type="InterPro" id="IPR052019">
    <property type="entry name" value="F420H2_bilvrd_red/Heme_oxyg"/>
</dbReference>
<accession>A0ABY7JZQ6</accession>
<feature type="domain" description="Pyridoxamine 5'-phosphate oxidase N-terminal" evidence="2">
    <location>
        <begin position="7"/>
        <end position="130"/>
    </location>
</feature>
<evidence type="ECO:0000256" key="1">
    <source>
        <dbReference type="ARBA" id="ARBA00023002"/>
    </source>
</evidence>
<evidence type="ECO:0000313" key="3">
    <source>
        <dbReference type="EMBL" id="WAX58061.1"/>
    </source>
</evidence>
<dbReference type="SUPFAM" id="SSF50475">
    <property type="entry name" value="FMN-binding split barrel"/>
    <property type="match status" value="1"/>
</dbReference>
<dbReference type="InterPro" id="IPR012349">
    <property type="entry name" value="Split_barrel_FMN-bd"/>
</dbReference>
<evidence type="ECO:0000259" key="2">
    <source>
        <dbReference type="Pfam" id="PF01243"/>
    </source>
</evidence>
<dbReference type="InterPro" id="IPR019920">
    <property type="entry name" value="F420-binding_dom_put"/>
</dbReference>
<protein>
    <submittedName>
        <fullName evidence="3">PPOX class F420-dependent oxidoreductase</fullName>
    </submittedName>
</protein>
<keyword evidence="4" id="KW-1185">Reference proteome</keyword>
<reference evidence="3" key="1">
    <citation type="submission" date="2022-05" db="EMBL/GenBank/DDBJ databases">
        <title>Jatrophihabitans sp. SB3-54 whole genome sequence.</title>
        <authorList>
            <person name="Suh M.K."/>
            <person name="Eom M.K."/>
            <person name="Kim J.S."/>
            <person name="Kim H.S."/>
            <person name="Do H.E."/>
            <person name="Shin Y.K."/>
            <person name="Lee J.-S."/>
        </authorList>
    </citation>
    <scope>NUCLEOTIDE SEQUENCE</scope>
    <source>
        <strain evidence="3">SB3-54</strain>
    </source>
</reference>
<dbReference type="Proteomes" id="UP001164693">
    <property type="component" value="Chromosome"/>
</dbReference>
<dbReference type="NCBIfam" id="TIGR03618">
    <property type="entry name" value="Rv1155_F420"/>
    <property type="match status" value="1"/>
</dbReference>
<proteinExistence type="predicted"/>
<sequence length="136" mass="15209">MDAPGAVEFLRGNHRGTLATFRSDGRAQLSPVLAVVDDDGRVMISTREPAMKVRNLRRDPRVALAVFTDAFFGDWVQVEGTAEIVSLPEAMDLLVDYYRRGSGEHDDWDAYRAAMQRDRRVIIRFAIERAGPTVSG</sequence>
<dbReference type="Pfam" id="PF01243">
    <property type="entry name" value="PNPOx_N"/>
    <property type="match status" value="1"/>
</dbReference>
<dbReference type="EMBL" id="CP097463">
    <property type="protein sequence ID" value="WAX58061.1"/>
    <property type="molecule type" value="Genomic_DNA"/>
</dbReference>
<name>A0ABY7JZQ6_9ACTN</name>
<keyword evidence="1" id="KW-0560">Oxidoreductase</keyword>
<gene>
    <name evidence="3" type="ORF">M6B22_04645</name>
</gene>
<evidence type="ECO:0000313" key="4">
    <source>
        <dbReference type="Proteomes" id="UP001164693"/>
    </source>
</evidence>
<dbReference type="PANTHER" id="PTHR35176:SF2">
    <property type="entry name" value="F420H(2)-DEPENDENT REDUCTASE RV1155"/>
    <property type="match status" value="1"/>
</dbReference>